<dbReference type="Proteomes" id="UP000055854">
    <property type="component" value="Unassembled WGS sequence"/>
</dbReference>
<comment type="caution">
    <text evidence="1">The sequence shown here is derived from an EMBL/GenBank/DDBJ whole genome shotgun (WGS) entry which is preliminary data.</text>
</comment>
<dbReference type="OrthoDB" id="6054503at2"/>
<gene>
    <name evidence="1" type="ORF">ATB53_00440</name>
</gene>
<dbReference type="RefSeq" id="WP_060747645.1">
    <property type="nucleotide sequence ID" value="NZ_LNTA01000001.1"/>
</dbReference>
<sequence length="265" mass="28456">MSKYAELDAAIVHAIESQATTTRDPFDAKPASSAGAGRGLVDDLVQVMNAEYDGIGRLPAHVLGILNTAVEALAAPVAGEAVLDANARACITALLANIEDVTPDEVWEAIDSKLWNAVSTLATRPQPAPAAAPVDMRAELQSIVDDANGGPRTGRAGCCVECNRWTPQNHPEAHEHHPNCPELAEWKRRHNWRARIADLLAAQPAAQGVDLEPALKKLIKAGRYMQNRVVETRGVKCMDDLDVALRDAEEALIASENQQKESGDV</sequence>
<dbReference type="EMBL" id="LNTA01000001">
    <property type="protein sequence ID" value="KWV17181.1"/>
    <property type="molecule type" value="Genomic_DNA"/>
</dbReference>
<evidence type="ECO:0000313" key="1">
    <source>
        <dbReference type="EMBL" id="KWV17181.1"/>
    </source>
</evidence>
<proteinExistence type="predicted"/>
<name>A0A120EZ73_XANCT</name>
<protein>
    <submittedName>
        <fullName evidence="1">Uncharacterized protein</fullName>
    </submittedName>
</protein>
<reference evidence="1 2" key="1">
    <citation type="submission" date="2015-11" db="EMBL/GenBank/DDBJ databases">
        <title>Long Read and Single Molecule DNA Sequencing Simplifies Genome Assembly and TAL Effector Gene Analysis of Xanthomonas translucens.</title>
        <authorList>
            <person name="Peng Z."/>
            <person name="Hu Y."/>
            <person name="Xie J."/>
            <person name="Potnis N."/>
            <person name="Akhunova A."/>
            <person name="Jones J."/>
            <person name="Liu Z."/>
            <person name="White F."/>
            <person name="Liu S."/>
        </authorList>
    </citation>
    <scope>NUCLEOTIDE SEQUENCE [LARGE SCALE GENOMIC DNA]</scope>
    <source>
        <strain evidence="1 2">B1</strain>
    </source>
</reference>
<accession>A0A120EZ73</accession>
<evidence type="ECO:0000313" key="2">
    <source>
        <dbReference type="Proteomes" id="UP000055854"/>
    </source>
</evidence>
<organism evidence="1 2">
    <name type="scientific">Xanthomonas campestris pv. translucens</name>
    <dbReference type="NCBI Taxonomy" id="343"/>
    <lineage>
        <taxon>Bacteria</taxon>
        <taxon>Pseudomonadati</taxon>
        <taxon>Pseudomonadota</taxon>
        <taxon>Gammaproteobacteria</taxon>
        <taxon>Lysobacterales</taxon>
        <taxon>Lysobacteraceae</taxon>
        <taxon>Xanthomonas</taxon>
        <taxon>Xanthomonas translucens group</taxon>
    </lineage>
</organism>
<dbReference type="AlphaFoldDB" id="A0A120EZ73"/>